<gene>
    <name evidence="1" type="ORF">ABVK25_002752</name>
</gene>
<organism evidence="1 2">
    <name type="scientific">Lepraria finkii</name>
    <dbReference type="NCBI Taxonomy" id="1340010"/>
    <lineage>
        <taxon>Eukaryota</taxon>
        <taxon>Fungi</taxon>
        <taxon>Dikarya</taxon>
        <taxon>Ascomycota</taxon>
        <taxon>Pezizomycotina</taxon>
        <taxon>Lecanoromycetes</taxon>
        <taxon>OSLEUM clade</taxon>
        <taxon>Lecanoromycetidae</taxon>
        <taxon>Lecanorales</taxon>
        <taxon>Lecanorineae</taxon>
        <taxon>Stereocaulaceae</taxon>
        <taxon>Lepraria</taxon>
    </lineage>
</organism>
<sequence>MQNYIIAPAYQELQINGCLSVHFTIAEEPWSYLNHLETVSRHLVSKGVGAFYVTLPTVSQNLYCQVRSNNSSKTKKTAVLANGNKSRPISSPKLSLEGLIY</sequence>
<accession>A0ABR4BGR0</accession>
<evidence type="ECO:0000313" key="2">
    <source>
        <dbReference type="Proteomes" id="UP001590951"/>
    </source>
</evidence>
<dbReference type="Proteomes" id="UP001590951">
    <property type="component" value="Unassembled WGS sequence"/>
</dbReference>
<name>A0ABR4BGR0_9LECA</name>
<dbReference type="Gene3D" id="3.20.20.140">
    <property type="entry name" value="Metal-dependent hydrolases"/>
    <property type="match status" value="1"/>
</dbReference>
<evidence type="ECO:0000313" key="1">
    <source>
        <dbReference type="EMBL" id="KAL2057013.1"/>
    </source>
</evidence>
<protein>
    <submittedName>
        <fullName evidence="1">Uncharacterized protein</fullName>
    </submittedName>
</protein>
<reference evidence="1 2" key="1">
    <citation type="submission" date="2024-09" db="EMBL/GenBank/DDBJ databases">
        <title>Rethinking Asexuality: The Enigmatic Case of Functional Sexual Genes in Lepraria (Stereocaulaceae).</title>
        <authorList>
            <person name="Doellman M."/>
            <person name="Sun Y."/>
            <person name="Barcenas-Pena A."/>
            <person name="Lumbsch H.T."/>
            <person name="Grewe F."/>
        </authorList>
    </citation>
    <scope>NUCLEOTIDE SEQUENCE [LARGE SCALE GENOMIC DNA]</scope>
    <source>
        <strain evidence="1 2">Grewe 0041</strain>
    </source>
</reference>
<comment type="caution">
    <text evidence="1">The sequence shown here is derived from an EMBL/GenBank/DDBJ whole genome shotgun (WGS) entry which is preliminary data.</text>
</comment>
<keyword evidence="2" id="KW-1185">Reference proteome</keyword>
<proteinExistence type="predicted"/>
<dbReference type="EMBL" id="JBHFEH010000006">
    <property type="protein sequence ID" value="KAL2057013.1"/>
    <property type="molecule type" value="Genomic_DNA"/>
</dbReference>